<dbReference type="InterPro" id="IPR051824">
    <property type="entry name" value="LRR_Rcpt-Like_S/T_Kinase"/>
</dbReference>
<dbReference type="Gene3D" id="1.10.510.10">
    <property type="entry name" value="Transferase(Phosphotransferase) domain 1"/>
    <property type="match status" value="1"/>
</dbReference>
<dbReference type="GO" id="GO:0005524">
    <property type="term" value="F:ATP binding"/>
    <property type="evidence" value="ECO:0007669"/>
    <property type="project" value="InterPro"/>
</dbReference>
<reference evidence="5" key="3">
    <citation type="journal article" date="2020" name="Curr. Biol.">
        <title>Chromatin organization in early land plants reveals an ancestral association between H3K27me3, transposons, and constitutive heterochromatin.</title>
        <authorList>
            <person name="Montgomery S.A."/>
            <person name="Tanizawa Y."/>
            <person name="Galik B."/>
            <person name="Wang N."/>
            <person name="Ito T."/>
            <person name="Mochizuki T."/>
            <person name="Akimcheva S."/>
            <person name="Bowman J.L."/>
            <person name="Cognat V."/>
            <person name="Marechal-Drouard L."/>
            <person name="Ekker H."/>
            <person name="Hong S.F."/>
            <person name="Kohchi T."/>
            <person name="Lin S.S."/>
            <person name="Liu L.D."/>
            <person name="Nakamura Y."/>
            <person name="Valeeva L.R."/>
            <person name="Shakirov E.V."/>
            <person name="Shippen D.E."/>
            <person name="Wei W.L."/>
            <person name="Yagura M."/>
            <person name="Yamaoka S."/>
            <person name="Yamato K.T."/>
            <person name="Liu C."/>
            <person name="Berger F."/>
        </authorList>
    </citation>
    <scope>NUCLEOTIDE SEQUENCE [LARGE SCALE GENOMIC DNA]</scope>
    <source>
        <strain evidence="5">Tak-1</strain>
    </source>
</reference>
<keyword evidence="4" id="KW-1185">Reference proteome</keyword>
<organism evidence="3 4">
    <name type="scientific">Marchantia polymorpha subsp. ruderalis</name>
    <dbReference type="NCBI Taxonomy" id="1480154"/>
    <lineage>
        <taxon>Eukaryota</taxon>
        <taxon>Viridiplantae</taxon>
        <taxon>Streptophyta</taxon>
        <taxon>Embryophyta</taxon>
        <taxon>Marchantiophyta</taxon>
        <taxon>Marchantiopsida</taxon>
        <taxon>Marchantiidae</taxon>
        <taxon>Marchantiales</taxon>
        <taxon>Marchantiaceae</taxon>
        <taxon>Marchantia</taxon>
    </lineage>
</organism>
<dbReference type="Pfam" id="PF07714">
    <property type="entry name" value="PK_Tyr_Ser-Thr"/>
    <property type="match status" value="1"/>
</dbReference>
<dbReference type="Proteomes" id="UP001162541">
    <property type="component" value="Chromosome 5"/>
</dbReference>
<evidence type="ECO:0000259" key="1">
    <source>
        <dbReference type="PROSITE" id="PS50011"/>
    </source>
</evidence>
<accession>A0A176WLJ3</accession>
<gene>
    <name evidence="3" type="ORF">AXG93_4142s1130</name>
    <name evidence="2" type="ORF">Mp_5g17330</name>
</gene>
<dbReference type="InterPro" id="IPR001245">
    <property type="entry name" value="Ser-Thr/Tyr_kinase_cat_dom"/>
</dbReference>
<dbReference type="GO" id="GO:0004672">
    <property type="term" value="F:protein kinase activity"/>
    <property type="evidence" value="ECO:0007669"/>
    <property type="project" value="InterPro"/>
</dbReference>
<dbReference type="PANTHER" id="PTHR48006:SF92">
    <property type="entry name" value="LRR RECEPTOR-LIKE SERINE_THREONINE-PROTEIN KINASE GSO1"/>
    <property type="match status" value="1"/>
</dbReference>
<dbReference type="InterPro" id="IPR011009">
    <property type="entry name" value="Kinase-like_dom_sf"/>
</dbReference>
<evidence type="ECO:0000313" key="2">
    <source>
        <dbReference type="EMBL" id="BBN12097.1"/>
    </source>
</evidence>
<protein>
    <recommendedName>
        <fullName evidence="1">Protein kinase domain-containing protein</fullName>
    </recommendedName>
</protein>
<dbReference type="Proteomes" id="UP000077202">
    <property type="component" value="Unassembled WGS sequence"/>
</dbReference>
<dbReference type="EMBL" id="AP019870">
    <property type="protein sequence ID" value="BBN12097.1"/>
    <property type="molecule type" value="Genomic_DNA"/>
</dbReference>
<evidence type="ECO:0000313" key="4">
    <source>
        <dbReference type="Proteomes" id="UP000077202"/>
    </source>
</evidence>
<reference evidence="2" key="2">
    <citation type="journal article" date="2019" name="Curr. Biol.">
        <title>Chromatin organization in early land plants reveals an ancestral association between H3K27me3, transposons, and constitutive heterochromatin.</title>
        <authorList>
            <person name="Montgomery S.A."/>
            <person name="Tanizawa Y."/>
            <person name="Galik B."/>
            <person name="Wang N."/>
            <person name="Ito T."/>
            <person name="Mochizuki T."/>
            <person name="Akimcheva S."/>
            <person name="Bowman J."/>
            <person name="Cognat V."/>
            <person name="Drouard L."/>
            <person name="Ekker H."/>
            <person name="Houng S."/>
            <person name="Kohchi T."/>
            <person name="Lin S."/>
            <person name="Liu L.D."/>
            <person name="Nakamura Y."/>
            <person name="Valeeva L.R."/>
            <person name="Shakirov E.V."/>
            <person name="Shippen D.E."/>
            <person name="Wei W."/>
            <person name="Yagura M."/>
            <person name="Yamaoka S."/>
            <person name="Yamato K.T."/>
            <person name="Liu C."/>
            <person name="Berger F."/>
        </authorList>
    </citation>
    <scope>NUCLEOTIDE SEQUENCE [LARGE SCALE GENOMIC DNA]</scope>
    <source>
        <strain evidence="2">Tak-1</strain>
    </source>
</reference>
<evidence type="ECO:0000313" key="3">
    <source>
        <dbReference type="EMBL" id="OAE34028.1"/>
    </source>
</evidence>
<dbReference type="AlphaFoldDB" id="A0A176WLJ3"/>
<dbReference type="SUPFAM" id="SSF56112">
    <property type="entry name" value="Protein kinase-like (PK-like)"/>
    <property type="match status" value="1"/>
</dbReference>
<dbReference type="PROSITE" id="PS50011">
    <property type="entry name" value="PROTEIN_KINASE_DOM"/>
    <property type="match status" value="1"/>
</dbReference>
<evidence type="ECO:0000313" key="5">
    <source>
        <dbReference type="Proteomes" id="UP001162541"/>
    </source>
</evidence>
<name>A0A176WLJ3_MARPO</name>
<proteinExistence type="predicted"/>
<dbReference type="PANTHER" id="PTHR48006">
    <property type="entry name" value="LEUCINE-RICH REPEAT-CONTAINING PROTEIN DDB_G0281931-RELATED"/>
    <property type="match status" value="1"/>
</dbReference>
<dbReference type="EMBL" id="LVLJ01000462">
    <property type="protein sequence ID" value="OAE34028.1"/>
    <property type="molecule type" value="Genomic_DNA"/>
</dbReference>
<sequence>MERKRNGLSSKYLCCLPCNLRSTKVGIREFSGLIANSSQLKPARCFTLKEIKQATNNFNQRTILDSPDNAEFTVYKGTLSSGEIVRVRRSSTMGINMKSKMEKELELLSCLYHRNVVCLVGVCFSKDDHLLVYEHLPNGTLSDHLHDKTKLPLPLEVRLDIAICIAKGLAHLHGHISPPIIHRNVKSSSILLGNKFVAKLSEFGLWKQMDDEVLEGTRSTEGYMPPEYYKARKYTNLSDVYGLGVVLLELLTGEKACDLERHAHNEEALLVRRIWSALRRGGWEALQSKLDPFIRYHPKQNLIQNLVNTALYCTEELETDRPDSKSLVEILENLRTFS</sequence>
<feature type="domain" description="Protein kinase" evidence="1">
    <location>
        <begin position="19"/>
        <end position="334"/>
    </location>
</feature>
<dbReference type="Gene3D" id="3.30.200.20">
    <property type="entry name" value="Phosphorylase Kinase, domain 1"/>
    <property type="match status" value="1"/>
</dbReference>
<dbReference type="InterPro" id="IPR000719">
    <property type="entry name" value="Prot_kinase_dom"/>
</dbReference>
<reference evidence="3 4" key="1">
    <citation type="submission" date="2016-03" db="EMBL/GenBank/DDBJ databases">
        <title>Mechanisms controlling the formation of the plant cell surface in tip-growing cells are functionally conserved among land plants.</title>
        <authorList>
            <person name="Honkanen S."/>
            <person name="Jones V.A."/>
            <person name="Morieri G."/>
            <person name="Champion C."/>
            <person name="Hetherington A.J."/>
            <person name="Kelly S."/>
            <person name="Saint-Marcoux D."/>
            <person name="Proust H."/>
            <person name="Prescott H."/>
            <person name="Dolan L."/>
        </authorList>
    </citation>
    <scope>NUCLEOTIDE SEQUENCE [LARGE SCALE GENOMIC DNA]</scope>
    <source>
        <strain evidence="4">cv. Tak-1 and cv. Tak-2</strain>
        <tissue evidence="3">Whole gametophyte</tissue>
    </source>
</reference>